<keyword evidence="3" id="KW-0276">Fatty acid metabolism</keyword>
<evidence type="ECO:0000256" key="1">
    <source>
        <dbReference type="ARBA" id="ARBA00017562"/>
    </source>
</evidence>
<dbReference type="Proteomes" id="UP001357223">
    <property type="component" value="Chromosome"/>
</dbReference>
<protein>
    <recommendedName>
        <fullName evidence="1 3">Biotin carboxyl carrier protein of acetyl-CoA carboxylase</fullName>
    </recommendedName>
</protein>
<dbReference type="PRINTS" id="PR01071">
    <property type="entry name" value="ACOABIOTINCC"/>
</dbReference>
<dbReference type="SUPFAM" id="SSF51230">
    <property type="entry name" value="Single hybrid motif"/>
    <property type="match status" value="1"/>
</dbReference>
<dbReference type="InterPro" id="IPR050709">
    <property type="entry name" value="Biotin_Carboxyl_Carrier/Decarb"/>
</dbReference>
<evidence type="ECO:0000313" key="5">
    <source>
        <dbReference type="EMBL" id="WVX79889.1"/>
    </source>
</evidence>
<evidence type="ECO:0000256" key="3">
    <source>
        <dbReference type="RuleBase" id="RU364072"/>
    </source>
</evidence>
<gene>
    <name evidence="5" type="ORF">R4Z09_21750</name>
</gene>
<dbReference type="Gene3D" id="2.40.50.100">
    <property type="match status" value="1"/>
</dbReference>
<dbReference type="InterPro" id="IPR001249">
    <property type="entry name" value="AcCoA_biotinCC"/>
</dbReference>
<dbReference type="PANTHER" id="PTHR45266">
    <property type="entry name" value="OXALOACETATE DECARBOXYLASE ALPHA CHAIN"/>
    <property type="match status" value="1"/>
</dbReference>
<accession>A0ABZ2C8D0</accession>
<dbReference type="Pfam" id="PF00364">
    <property type="entry name" value="Biotin_lipoyl"/>
    <property type="match status" value="1"/>
</dbReference>
<feature type="domain" description="Lipoyl-binding" evidence="4">
    <location>
        <begin position="105"/>
        <end position="181"/>
    </location>
</feature>
<comment type="pathway">
    <text evidence="3">Lipid metabolism; fatty acid biosynthesis.</text>
</comment>
<evidence type="ECO:0000256" key="2">
    <source>
        <dbReference type="ARBA" id="ARBA00023267"/>
    </source>
</evidence>
<dbReference type="CDD" id="cd06850">
    <property type="entry name" value="biotinyl_domain"/>
    <property type="match status" value="1"/>
</dbReference>
<dbReference type="RefSeq" id="WP_338448820.1">
    <property type="nucleotide sequence ID" value="NZ_CP137640.1"/>
</dbReference>
<evidence type="ECO:0000313" key="6">
    <source>
        <dbReference type="Proteomes" id="UP001357223"/>
    </source>
</evidence>
<keyword evidence="3" id="KW-0275">Fatty acid biosynthesis</keyword>
<evidence type="ECO:0000259" key="4">
    <source>
        <dbReference type="PROSITE" id="PS50968"/>
    </source>
</evidence>
<dbReference type="PANTHER" id="PTHR45266:SF3">
    <property type="entry name" value="OXALOACETATE DECARBOXYLASE ALPHA CHAIN"/>
    <property type="match status" value="1"/>
</dbReference>
<organism evidence="5 6">
    <name type="scientific">Niallia oryzisoli</name>
    <dbReference type="NCBI Taxonomy" id="1737571"/>
    <lineage>
        <taxon>Bacteria</taxon>
        <taxon>Bacillati</taxon>
        <taxon>Bacillota</taxon>
        <taxon>Bacilli</taxon>
        <taxon>Bacillales</taxon>
        <taxon>Bacillaceae</taxon>
        <taxon>Niallia</taxon>
    </lineage>
</organism>
<keyword evidence="3" id="KW-0444">Lipid biosynthesis</keyword>
<keyword evidence="6" id="KW-1185">Reference proteome</keyword>
<dbReference type="InterPro" id="IPR000089">
    <property type="entry name" value="Biotin_lipoyl"/>
</dbReference>
<name>A0ABZ2C8D0_9BACI</name>
<sequence length="183" mass="19489">MTKNNLFGTDVESITCLIDKLEESSFNYLKLENQDLKIVIGKDVVAENTESSVFQSQAAPVNNVVPIENVAPIVDEVAAAVEAPVAEQAAPVPSKPEKPAAQANIVEIKATTAGIFYAQPEPGAAPYVKVGDKVEKDSTVGLIEIMKVYSAIPAGVEGEVTEIHVQDADFVDYGTVLFSVKVK</sequence>
<keyword evidence="2 3" id="KW-0092">Biotin</keyword>
<proteinExistence type="predicted"/>
<dbReference type="InterPro" id="IPR011053">
    <property type="entry name" value="Single_hybrid_motif"/>
</dbReference>
<dbReference type="PROSITE" id="PS50968">
    <property type="entry name" value="BIOTINYL_LIPOYL"/>
    <property type="match status" value="1"/>
</dbReference>
<reference evidence="5 6" key="1">
    <citation type="submission" date="2023-10" db="EMBL/GenBank/DDBJ databases">
        <title>Niallia locisalis sp.nov. isolated from a salt pond sample.</title>
        <authorList>
            <person name="Li X.-J."/>
            <person name="Dong L."/>
        </authorList>
    </citation>
    <scope>NUCLEOTIDE SEQUENCE [LARGE SCALE GENOMIC DNA]</scope>
    <source>
        <strain evidence="5 6">DSM 29761</strain>
    </source>
</reference>
<keyword evidence="3" id="KW-0443">Lipid metabolism</keyword>
<comment type="function">
    <text evidence="3">This protein is a component of the acetyl coenzyme A carboxylase complex; first, biotin carboxylase catalyzes the carboxylation of the carrier protein and then the transcarboxylase transfers the carboxyl group to form malonyl-CoA.</text>
</comment>
<dbReference type="EMBL" id="CP137640">
    <property type="protein sequence ID" value="WVX79889.1"/>
    <property type="molecule type" value="Genomic_DNA"/>
</dbReference>